<evidence type="ECO:0000256" key="2">
    <source>
        <dbReference type="SAM" id="Phobius"/>
    </source>
</evidence>
<organism evidence="3 4">
    <name type="scientific">Paenibacillus athensensis</name>
    <dbReference type="NCBI Taxonomy" id="1967502"/>
    <lineage>
        <taxon>Bacteria</taxon>
        <taxon>Bacillati</taxon>
        <taxon>Bacillota</taxon>
        <taxon>Bacilli</taxon>
        <taxon>Bacillales</taxon>
        <taxon>Paenibacillaceae</taxon>
        <taxon>Paenibacillus</taxon>
    </lineage>
</organism>
<accession>A0A4Y8Q3W7</accession>
<keyword evidence="2" id="KW-0812">Transmembrane</keyword>
<sequence>MWETFLGRIPTKLVMSCALLSGLIPLVVGWLVRKLHEAGTPPWKRAEQMAAPDQGQKQSEDPTA</sequence>
<keyword evidence="2" id="KW-1133">Transmembrane helix</keyword>
<reference evidence="3 4" key="1">
    <citation type="submission" date="2017-03" db="EMBL/GenBank/DDBJ databases">
        <title>Isolation of Levoglucosan Utilizing Bacteria.</title>
        <authorList>
            <person name="Arya A.S."/>
        </authorList>
    </citation>
    <scope>NUCLEOTIDE SEQUENCE [LARGE SCALE GENOMIC DNA]</scope>
    <source>
        <strain evidence="3 4">MEC069</strain>
    </source>
</reference>
<feature type="region of interest" description="Disordered" evidence="1">
    <location>
        <begin position="42"/>
        <end position="64"/>
    </location>
</feature>
<dbReference type="RefSeq" id="WP_134752114.1">
    <property type="nucleotide sequence ID" value="NZ_MYFO02000002.1"/>
</dbReference>
<feature type="compositionally biased region" description="Polar residues" evidence="1">
    <location>
        <begin position="55"/>
        <end position="64"/>
    </location>
</feature>
<evidence type="ECO:0000313" key="3">
    <source>
        <dbReference type="EMBL" id="TFE88671.1"/>
    </source>
</evidence>
<name>A0A4Y8Q3W7_9BACL</name>
<feature type="transmembrane region" description="Helical" evidence="2">
    <location>
        <begin position="12"/>
        <end position="32"/>
    </location>
</feature>
<dbReference type="EMBL" id="MYFO01000009">
    <property type="protein sequence ID" value="TFE88671.1"/>
    <property type="molecule type" value="Genomic_DNA"/>
</dbReference>
<evidence type="ECO:0000313" key="4">
    <source>
        <dbReference type="Proteomes" id="UP000298246"/>
    </source>
</evidence>
<dbReference type="Proteomes" id="UP000298246">
    <property type="component" value="Unassembled WGS sequence"/>
</dbReference>
<evidence type="ECO:0000256" key="1">
    <source>
        <dbReference type="SAM" id="MobiDB-lite"/>
    </source>
</evidence>
<keyword evidence="2" id="KW-0472">Membrane</keyword>
<proteinExistence type="predicted"/>
<keyword evidence="4" id="KW-1185">Reference proteome</keyword>
<protein>
    <submittedName>
        <fullName evidence="3">Uncharacterized protein</fullName>
    </submittedName>
</protein>
<comment type="caution">
    <text evidence="3">The sequence shown here is derived from an EMBL/GenBank/DDBJ whole genome shotgun (WGS) entry which is preliminary data.</text>
</comment>
<dbReference type="AlphaFoldDB" id="A0A4Y8Q3W7"/>
<gene>
    <name evidence="3" type="ORF">B5M42_09505</name>
</gene>
<dbReference type="OrthoDB" id="2666359at2"/>